<proteinExistence type="predicted"/>
<feature type="transmembrane region" description="Helical" evidence="1">
    <location>
        <begin position="61"/>
        <end position="83"/>
    </location>
</feature>
<dbReference type="EMBL" id="CP118108">
    <property type="protein sequence ID" value="WDI03978.1"/>
    <property type="molecule type" value="Genomic_DNA"/>
</dbReference>
<keyword evidence="1" id="KW-1133">Transmembrane helix</keyword>
<feature type="transmembrane region" description="Helical" evidence="1">
    <location>
        <begin position="28"/>
        <end position="49"/>
    </location>
</feature>
<sequence>MSKTEVLDWNAWSAGNVVAKNKRDYKTVVAAASTVHLTLLPATVFAASGGADTWNNVFHTVLNMADWLCVGIITFSGVTWMFGNRTKALEFIMGGSIGYIIIRHAVDIRNWLKTL</sequence>
<keyword evidence="1" id="KW-0472">Membrane</keyword>
<reference evidence="2 3" key="1">
    <citation type="submission" date="2023-02" db="EMBL/GenBank/DDBJ databases">
        <title>Pathogen: clinical or host-associated sample.</title>
        <authorList>
            <person name="Hergert J."/>
            <person name="Casey R."/>
            <person name="Wagner J."/>
            <person name="Young E.L."/>
            <person name="Oakeson K.F."/>
        </authorList>
    </citation>
    <scope>NUCLEOTIDE SEQUENCE [LARGE SCALE GENOMIC DNA]</scope>
    <source>
        <strain evidence="2 3">2022CK-00829</strain>
    </source>
</reference>
<name>A0ABY7XDV9_9BACL</name>
<dbReference type="Proteomes" id="UP001221519">
    <property type="component" value="Chromosome"/>
</dbReference>
<evidence type="ECO:0000313" key="2">
    <source>
        <dbReference type="EMBL" id="WDI03978.1"/>
    </source>
</evidence>
<evidence type="ECO:0008006" key="4">
    <source>
        <dbReference type="Google" id="ProtNLM"/>
    </source>
</evidence>
<evidence type="ECO:0000313" key="3">
    <source>
        <dbReference type="Proteomes" id="UP001221519"/>
    </source>
</evidence>
<protein>
    <recommendedName>
        <fullName evidence="4">Glycosyltransferase</fullName>
    </recommendedName>
</protein>
<accession>A0ABY7XDV9</accession>
<evidence type="ECO:0000256" key="1">
    <source>
        <dbReference type="SAM" id="Phobius"/>
    </source>
</evidence>
<keyword evidence="3" id="KW-1185">Reference proteome</keyword>
<keyword evidence="1" id="KW-0812">Transmembrane</keyword>
<dbReference type="RefSeq" id="WP_274338588.1">
    <property type="nucleotide sequence ID" value="NZ_CP118108.1"/>
</dbReference>
<gene>
    <name evidence="2" type="ORF">PUW25_08520</name>
</gene>
<organism evidence="2 3">
    <name type="scientific">Paenibacillus urinalis</name>
    <dbReference type="NCBI Taxonomy" id="521520"/>
    <lineage>
        <taxon>Bacteria</taxon>
        <taxon>Bacillati</taxon>
        <taxon>Bacillota</taxon>
        <taxon>Bacilli</taxon>
        <taxon>Bacillales</taxon>
        <taxon>Paenibacillaceae</taxon>
        <taxon>Paenibacillus</taxon>
    </lineage>
</organism>